<evidence type="ECO:0000313" key="5">
    <source>
        <dbReference type="EMBL" id="MBD2858087.1"/>
    </source>
</evidence>
<keyword evidence="3" id="KW-0804">Transcription</keyword>
<keyword evidence="1" id="KW-0805">Transcription regulation</keyword>
<evidence type="ECO:0000256" key="1">
    <source>
        <dbReference type="ARBA" id="ARBA00023015"/>
    </source>
</evidence>
<gene>
    <name evidence="5" type="ORF">IB286_03635</name>
</gene>
<dbReference type="GO" id="GO:0003677">
    <property type="term" value="F:DNA binding"/>
    <property type="evidence" value="ECO:0007669"/>
    <property type="project" value="UniProtKB-KW"/>
</dbReference>
<dbReference type="Proteomes" id="UP000610558">
    <property type="component" value="Unassembled WGS sequence"/>
</dbReference>
<dbReference type="Pfam" id="PF12802">
    <property type="entry name" value="MarR_2"/>
    <property type="match status" value="1"/>
</dbReference>
<dbReference type="PANTHER" id="PTHR42756">
    <property type="entry name" value="TRANSCRIPTIONAL REGULATOR, MARR"/>
    <property type="match status" value="1"/>
</dbReference>
<comment type="caution">
    <text evidence="5">The sequence shown here is derived from an EMBL/GenBank/DDBJ whole genome shotgun (WGS) entry which is preliminary data.</text>
</comment>
<dbReference type="InterPro" id="IPR036388">
    <property type="entry name" value="WH-like_DNA-bd_sf"/>
</dbReference>
<keyword evidence="6" id="KW-1185">Reference proteome</keyword>
<dbReference type="AlphaFoldDB" id="A0A927C1D3"/>
<proteinExistence type="predicted"/>
<dbReference type="EMBL" id="JACXLD010000001">
    <property type="protein sequence ID" value="MBD2858087.1"/>
    <property type="molecule type" value="Genomic_DNA"/>
</dbReference>
<dbReference type="GO" id="GO:0003700">
    <property type="term" value="F:DNA-binding transcription factor activity"/>
    <property type="evidence" value="ECO:0007669"/>
    <property type="project" value="InterPro"/>
</dbReference>
<dbReference type="RefSeq" id="WP_190762490.1">
    <property type="nucleotide sequence ID" value="NZ_JACXLD010000001.1"/>
</dbReference>
<evidence type="ECO:0000256" key="3">
    <source>
        <dbReference type="ARBA" id="ARBA00023163"/>
    </source>
</evidence>
<dbReference type="InterPro" id="IPR000835">
    <property type="entry name" value="HTH_MarR-typ"/>
</dbReference>
<sequence length="149" mass="16419">MKKVNDDKNALIGTLAYALYWVDESLQASLEAAGWDRVTRTRSMLMVLISAGVNRPADLARSIGVSRQAIHQLIQGMKEEGIVELAADPNDRRAKTVQFSPKADQLRTDAAKIVAGIEKELSKRIGATEFKILKKTLGMDWGKIVTVKP</sequence>
<name>A0A927C1D3_9GAMM</name>
<feature type="domain" description="HTH marR-type" evidence="4">
    <location>
        <begin position="55"/>
        <end position="94"/>
    </location>
</feature>
<dbReference type="Gene3D" id="1.10.10.10">
    <property type="entry name" value="Winged helix-like DNA-binding domain superfamily/Winged helix DNA-binding domain"/>
    <property type="match status" value="1"/>
</dbReference>
<keyword evidence="2" id="KW-0238">DNA-binding</keyword>
<protein>
    <submittedName>
        <fullName evidence="5">Winged helix-turn-helix transcriptional regulator</fullName>
    </submittedName>
</protein>
<accession>A0A927C1D3</accession>
<dbReference type="SUPFAM" id="SSF46785">
    <property type="entry name" value="Winged helix' DNA-binding domain"/>
    <property type="match status" value="1"/>
</dbReference>
<evidence type="ECO:0000313" key="6">
    <source>
        <dbReference type="Proteomes" id="UP000610558"/>
    </source>
</evidence>
<dbReference type="InterPro" id="IPR036390">
    <property type="entry name" value="WH_DNA-bd_sf"/>
</dbReference>
<reference evidence="5" key="1">
    <citation type="submission" date="2020-09" db="EMBL/GenBank/DDBJ databases">
        <authorList>
            <person name="Yoon J.-W."/>
        </authorList>
    </citation>
    <scope>NUCLEOTIDE SEQUENCE</scope>
    <source>
        <strain evidence="5">KMU-158</strain>
    </source>
</reference>
<evidence type="ECO:0000256" key="2">
    <source>
        <dbReference type="ARBA" id="ARBA00023125"/>
    </source>
</evidence>
<dbReference type="PANTHER" id="PTHR42756:SF1">
    <property type="entry name" value="TRANSCRIPTIONAL REPRESSOR OF EMRAB OPERON"/>
    <property type="match status" value="1"/>
</dbReference>
<evidence type="ECO:0000259" key="4">
    <source>
        <dbReference type="Pfam" id="PF12802"/>
    </source>
</evidence>
<organism evidence="5 6">
    <name type="scientific">Spongiibacter pelagi</name>
    <dbReference type="NCBI Taxonomy" id="2760804"/>
    <lineage>
        <taxon>Bacteria</taxon>
        <taxon>Pseudomonadati</taxon>
        <taxon>Pseudomonadota</taxon>
        <taxon>Gammaproteobacteria</taxon>
        <taxon>Cellvibrionales</taxon>
        <taxon>Spongiibacteraceae</taxon>
        <taxon>Spongiibacter</taxon>
    </lineage>
</organism>